<dbReference type="InterPro" id="IPR017441">
    <property type="entry name" value="Protein_kinase_ATP_BS"/>
</dbReference>
<dbReference type="EMBL" id="JAHHHN010000005">
    <property type="protein sequence ID" value="MBW4561570.1"/>
    <property type="molecule type" value="Genomic_DNA"/>
</dbReference>
<dbReference type="PROSITE" id="PS50011">
    <property type="entry name" value="PROTEIN_KINASE_DOM"/>
    <property type="match status" value="1"/>
</dbReference>
<evidence type="ECO:0000256" key="5">
    <source>
        <dbReference type="ARBA" id="ARBA00022777"/>
    </source>
</evidence>
<dbReference type="PANTHER" id="PTHR43671">
    <property type="entry name" value="SERINE/THREONINE-PROTEIN KINASE NEK"/>
    <property type="match status" value="1"/>
</dbReference>
<dbReference type="InterPro" id="IPR011009">
    <property type="entry name" value="Kinase-like_dom_sf"/>
</dbReference>
<dbReference type="GO" id="GO:0004674">
    <property type="term" value="F:protein serine/threonine kinase activity"/>
    <property type="evidence" value="ECO:0007669"/>
    <property type="project" value="UniProtKB-KW"/>
</dbReference>
<keyword evidence="9" id="KW-0723">Serine/threonine-protein kinase</keyword>
<dbReference type="Gene3D" id="1.10.510.10">
    <property type="entry name" value="Transferase(Phosphotransferase) domain 1"/>
    <property type="match status" value="1"/>
</dbReference>
<proteinExistence type="inferred from homology"/>
<evidence type="ECO:0000256" key="1">
    <source>
        <dbReference type="ARBA" id="ARBA00010886"/>
    </source>
</evidence>
<dbReference type="InterPro" id="IPR008271">
    <property type="entry name" value="Ser/Thr_kinase_AS"/>
</dbReference>
<organism evidence="9 10">
    <name type="scientific">Mojavia pulchra JT2-VF2</name>
    <dbReference type="NCBI Taxonomy" id="287848"/>
    <lineage>
        <taxon>Bacteria</taxon>
        <taxon>Bacillati</taxon>
        <taxon>Cyanobacteriota</taxon>
        <taxon>Cyanophyceae</taxon>
        <taxon>Nostocales</taxon>
        <taxon>Nostocaceae</taxon>
    </lineage>
</organism>
<dbReference type="CDD" id="cd14014">
    <property type="entry name" value="STKc_PknB_like"/>
    <property type="match status" value="1"/>
</dbReference>
<evidence type="ECO:0000313" key="9">
    <source>
        <dbReference type="EMBL" id="MBW4561570.1"/>
    </source>
</evidence>
<evidence type="ECO:0000313" key="10">
    <source>
        <dbReference type="Proteomes" id="UP000715781"/>
    </source>
</evidence>
<evidence type="ECO:0000256" key="4">
    <source>
        <dbReference type="ARBA" id="ARBA00022741"/>
    </source>
</evidence>
<accession>A0A951PYU9</accession>
<dbReference type="PROSITE" id="PS00107">
    <property type="entry name" value="PROTEIN_KINASE_ATP"/>
    <property type="match status" value="1"/>
</dbReference>
<dbReference type="AlphaFoldDB" id="A0A951PYU9"/>
<evidence type="ECO:0000256" key="2">
    <source>
        <dbReference type="ARBA" id="ARBA00012513"/>
    </source>
</evidence>
<reference evidence="9" key="1">
    <citation type="submission" date="2021-05" db="EMBL/GenBank/DDBJ databases">
        <authorList>
            <person name="Pietrasiak N."/>
            <person name="Ward R."/>
            <person name="Stajich J.E."/>
            <person name="Kurbessoian T."/>
        </authorList>
    </citation>
    <scope>NUCLEOTIDE SEQUENCE</scope>
    <source>
        <strain evidence="9">JT2-VF2</strain>
    </source>
</reference>
<evidence type="ECO:0000256" key="6">
    <source>
        <dbReference type="ARBA" id="ARBA00022840"/>
    </source>
</evidence>
<keyword evidence="4 7" id="KW-0547">Nucleotide-binding</keyword>
<sequence length="541" mass="61868">MVHNPIPSLGNSKNEVDIYIGKLLNNRYLIRDLIGKGGMGRVYLAEDIAKGGMPVAVKILSLSLANQQMSQRFAREIFIGAQLGRKSKNIVRVFSYGVTEENVPFYVMEYLQGKNLKRILKNKTITITEILDICYQICLGLECAHQGIVLKGENYPIVHRDIKPENIFITGDPKRGNIVKILDFGIAKFLTERSGMTITDSFIGSLPYCSPEHMEGRKLLDVRSDIYSLGVLMFEMLARKHPFQATTNSFGSWYQAHHFQTPPTFEEVNPQIAVPQTLQKLVMSCLAKEVNDRPQNTREILERLKQVKWELENTPTISNSDSSDTSSTLQIVPVTSLSEKECLQKKWPKNRPIAPIGFPYLLHTFKATIPTFWAMLPQQEIAKFIDKIHGTEFIAKMNVYPMLLWVTVLYDSQNSQTRWLSCFLDMKDSKGQKIVRVLAETGYYHLLFFPLEEPQNCTHVMTLTLTASQRQQLTDWLAVNQNTNELISVKQAKIILKAEYERLKATILRKAVDNKQKSEEAALKGWAAKLFYQILQFLLRR</sequence>
<feature type="domain" description="Protein kinase" evidence="8">
    <location>
        <begin position="28"/>
        <end position="317"/>
    </location>
</feature>
<dbReference type="Gene3D" id="3.30.200.20">
    <property type="entry name" value="Phosphorylase Kinase, domain 1"/>
    <property type="match status" value="1"/>
</dbReference>
<dbReference type="PROSITE" id="PS00108">
    <property type="entry name" value="PROTEIN_KINASE_ST"/>
    <property type="match status" value="1"/>
</dbReference>
<dbReference type="SMART" id="SM00220">
    <property type="entry name" value="S_TKc"/>
    <property type="match status" value="1"/>
</dbReference>
<feature type="binding site" evidence="7">
    <location>
        <position position="58"/>
    </location>
    <ligand>
        <name>ATP</name>
        <dbReference type="ChEBI" id="CHEBI:30616"/>
    </ligand>
</feature>
<keyword evidence="6 7" id="KW-0067">ATP-binding</keyword>
<evidence type="ECO:0000259" key="8">
    <source>
        <dbReference type="PROSITE" id="PS50011"/>
    </source>
</evidence>
<dbReference type="PANTHER" id="PTHR43671:SF13">
    <property type="entry name" value="SERINE_THREONINE-PROTEIN KINASE NEK2"/>
    <property type="match status" value="1"/>
</dbReference>
<name>A0A951PYU9_9NOST</name>
<dbReference type="SUPFAM" id="SSF56112">
    <property type="entry name" value="Protein kinase-like (PK-like)"/>
    <property type="match status" value="1"/>
</dbReference>
<evidence type="ECO:0000256" key="3">
    <source>
        <dbReference type="ARBA" id="ARBA00022679"/>
    </source>
</evidence>
<dbReference type="Proteomes" id="UP000715781">
    <property type="component" value="Unassembled WGS sequence"/>
</dbReference>
<dbReference type="InterPro" id="IPR050660">
    <property type="entry name" value="NEK_Ser/Thr_kinase"/>
</dbReference>
<keyword evidence="5 9" id="KW-0418">Kinase</keyword>
<evidence type="ECO:0000256" key="7">
    <source>
        <dbReference type="PROSITE-ProRule" id="PRU10141"/>
    </source>
</evidence>
<keyword evidence="3" id="KW-0808">Transferase</keyword>
<comment type="caution">
    <text evidence="9">The sequence shown here is derived from an EMBL/GenBank/DDBJ whole genome shotgun (WGS) entry which is preliminary data.</text>
</comment>
<dbReference type="EC" id="2.7.11.1" evidence="2"/>
<dbReference type="Pfam" id="PF00069">
    <property type="entry name" value="Pkinase"/>
    <property type="match status" value="1"/>
</dbReference>
<gene>
    <name evidence="9" type="ORF">KME32_10530</name>
</gene>
<reference evidence="9" key="2">
    <citation type="journal article" date="2022" name="Microbiol. Resour. Announc.">
        <title>Metagenome Sequencing to Explore Phylogenomics of Terrestrial Cyanobacteria.</title>
        <authorList>
            <person name="Ward R.D."/>
            <person name="Stajich J.E."/>
            <person name="Johansen J.R."/>
            <person name="Huntemann M."/>
            <person name="Clum A."/>
            <person name="Foster B."/>
            <person name="Foster B."/>
            <person name="Roux S."/>
            <person name="Palaniappan K."/>
            <person name="Varghese N."/>
            <person name="Mukherjee S."/>
            <person name="Reddy T.B.K."/>
            <person name="Daum C."/>
            <person name="Copeland A."/>
            <person name="Chen I.A."/>
            <person name="Ivanova N.N."/>
            <person name="Kyrpides N.C."/>
            <person name="Shapiro N."/>
            <person name="Eloe-Fadrosh E.A."/>
            <person name="Pietrasiak N."/>
        </authorList>
    </citation>
    <scope>NUCLEOTIDE SEQUENCE</scope>
    <source>
        <strain evidence="9">JT2-VF2</strain>
    </source>
</reference>
<dbReference type="InterPro" id="IPR000719">
    <property type="entry name" value="Prot_kinase_dom"/>
</dbReference>
<comment type="similarity">
    <text evidence="1">Belongs to the protein kinase superfamily. NEK Ser/Thr protein kinase family. NIMA subfamily.</text>
</comment>
<protein>
    <recommendedName>
        <fullName evidence="2">non-specific serine/threonine protein kinase</fullName>
        <ecNumber evidence="2">2.7.11.1</ecNumber>
    </recommendedName>
</protein>
<dbReference type="GO" id="GO:0005524">
    <property type="term" value="F:ATP binding"/>
    <property type="evidence" value="ECO:0007669"/>
    <property type="project" value="UniProtKB-UniRule"/>
</dbReference>